<dbReference type="InterPro" id="IPR007110">
    <property type="entry name" value="Ig-like_dom"/>
</dbReference>
<name>A0A8C7YIL1_9TELE</name>
<dbReference type="InterPro" id="IPR036179">
    <property type="entry name" value="Ig-like_dom_sf"/>
</dbReference>
<keyword evidence="2" id="KW-0325">Glycoprotein</keyword>
<keyword evidence="5" id="KW-1185">Reference proteome</keyword>
<sequence>MPPLMVSVDVTVRFGGAVDLECEVEERPESPVLWVLPSQARLAAGSEDAGLSVISVHLHVLAEPPVIQQVQYENQTLAEGSSTFIHCTATGVPQPVIHWITPDGEVVYGGDLTVDCVASGLPPPQISWALPDGTMVNPGLSKDATRSGQSRRYEPFRKASRKSEMFVLLNPQRNNPGYHFQVWGV</sequence>
<evidence type="ECO:0000259" key="3">
    <source>
        <dbReference type="PROSITE" id="PS50835"/>
    </source>
</evidence>
<feature type="domain" description="Ig-like" evidence="3">
    <location>
        <begin position="65"/>
        <end position="99"/>
    </location>
</feature>
<dbReference type="GeneTree" id="ENSGT00940000159942"/>
<dbReference type="SUPFAM" id="SSF48726">
    <property type="entry name" value="Immunoglobulin"/>
    <property type="match status" value="1"/>
</dbReference>
<dbReference type="InterPro" id="IPR013783">
    <property type="entry name" value="Ig-like_fold"/>
</dbReference>
<accession>A0A8C7YIL1</accession>
<dbReference type="PROSITE" id="PS50835">
    <property type="entry name" value="IG_LIKE"/>
    <property type="match status" value="1"/>
</dbReference>
<dbReference type="PANTHER" id="PTHR45842:SF12">
    <property type="entry name" value="KEKKON 5, ISOFORM A"/>
    <property type="match status" value="1"/>
</dbReference>
<evidence type="ECO:0000313" key="5">
    <source>
        <dbReference type="Proteomes" id="UP000694383"/>
    </source>
</evidence>
<evidence type="ECO:0000313" key="4">
    <source>
        <dbReference type="Ensembl" id="ENSOSIP00000027394.1"/>
    </source>
</evidence>
<dbReference type="PANTHER" id="PTHR45842">
    <property type="entry name" value="SYNAPTIC ADHESION-LIKE MOLECULE SALM"/>
    <property type="match status" value="1"/>
</dbReference>
<reference evidence="4" key="1">
    <citation type="submission" date="2025-08" db="UniProtKB">
        <authorList>
            <consortium name="Ensembl"/>
        </authorList>
    </citation>
    <scope>IDENTIFICATION</scope>
</reference>
<dbReference type="Proteomes" id="UP000694383">
    <property type="component" value="Unplaced"/>
</dbReference>
<organism evidence="4 5">
    <name type="scientific">Oryzias sinensis</name>
    <name type="common">Chinese medaka</name>
    <dbReference type="NCBI Taxonomy" id="183150"/>
    <lineage>
        <taxon>Eukaryota</taxon>
        <taxon>Metazoa</taxon>
        <taxon>Chordata</taxon>
        <taxon>Craniata</taxon>
        <taxon>Vertebrata</taxon>
        <taxon>Euteleostomi</taxon>
        <taxon>Actinopterygii</taxon>
        <taxon>Neopterygii</taxon>
        <taxon>Teleostei</taxon>
        <taxon>Neoteleostei</taxon>
        <taxon>Acanthomorphata</taxon>
        <taxon>Ovalentaria</taxon>
        <taxon>Atherinomorphae</taxon>
        <taxon>Beloniformes</taxon>
        <taxon>Adrianichthyidae</taxon>
        <taxon>Oryziinae</taxon>
        <taxon>Oryzias</taxon>
    </lineage>
</organism>
<dbReference type="Gene3D" id="2.60.40.10">
    <property type="entry name" value="Immunoglobulins"/>
    <property type="match status" value="2"/>
</dbReference>
<reference evidence="4" key="2">
    <citation type="submission" date="2025-09" db="UniProtKB">
        <authorList>
            <consortium name="Ensembl"/>
        </authorList>
    </citation>
    <scope>IDENTIFICATION</scope>
</reference>
<dbReference type="InterPro" id="IPR050467">
    <property type="entry name" value="LRFN"/>
</dbReference>
<protein>
    <recommendedName>
        <fullName evidence="3">Ig-like domain-containing protein</fullName>
    </recommendedName>
</protein>
<dbReference type="AlphaFoldDB" id="A0A8C7YIL1"/>
<evidence type="ECO:0000256" key="1">
    <source>
        <dbReference type="ARBA" id="ARBA00022729"/>
    </source>
</evidence>
<evidence type="ECO:0000256" key="2">
    <source>
        <dbReference type="ARBA" id="ARBA00023180"/>
    </source>
</evidence>
<keyword evidence="1" id="KW-0732">Signal</keyword>
<proteinExistence type="predicted"/>
<dbReference type="Ensembl" id="ENSOSIT00000028875.1">
    <property type="protein sequence ID" value="ENSOSIP00000027394.1"/>
    <property type="gene ID" value="ENSOSIG00000014363.1"/>
</dbReference>